<protein>
    <submittedName>
        <fullName evidence="1">Uncharacterized protein</fullName>
    </submittedName>
</protein>
<dbReference type="EMBL" id="LR798313">
    <property type="protein sequence ID" value="CAB5222868.1"/>
    <property type="molecule type" value="Genomic_DNA"/>
</dbReference>
<name>A0A6J7X1A7_9CAUD</name>
<sequence>MYIVTVSKNGEDYFLRGHVWAFRVARAFEYDSEPDARIALALARPYMAADVYKAARVIELD</sequence>
<gene>
    <name evidence="1" type="ORF">UFOVP374_39</name>
</gene>
<accession>A0A6J7X1A7</accession>
<reference evidence="1" key="1">
    <citation type="submission" date="2020-05" db="EMBL/GenBank/DDBJ databases">
        <authorList>
            <person name="Chiriac C."/>
            <person name="Salcher M."/>
            <person name="Ghai R."/>
            <person name="Kavagutti S V."/>
        </authorList>
    </citation>
    <scope>NUCLEOTIDE SEQUENCE</scope>
</reference>
<organism evidence="1">
    <name type="scientific">uncultured Caudovirales phage</name>
    <dbReference type="NCBI Taxonomy" id="2100421"/>
    <lineage>
        <taxon>Viruses</taxon>
        <taxon>Duplodnaviria</taxon>
        <taxon>Heunggongvirae</taxon>
        <taxon>Uroviricota</taxon>
        <taxon>Caudoviricetes</taxon>
        <taxon>Peduoviridae</taxon>
        <taxon>Maltschvirus</taxon>
        <taxon>Maltschvirus maltsch</taxon>
    </lineage>
</organism>
<evidence type="ECO:0000313" key="1">
    <source>
        <dbReference type="EMBL" id="CAB5222868.1"/>
    </source>
</evidence>
<proteinExistence type="predicted"/>